<evidence type="ECO:0000313" key="13">
    <source>
        <dbReference type="EMBL" id="SUQ16045.1"/>
    </source>
</evidence>
<dbReference type="Gene3D" id="3.40.50.2300">
    <property type="match status" value="1"/>
</dbReference>
<dbReference type="Proteomes" id="UP000254051">
    <property type="component" value="Unassembled WGS sequence"/>
</dbReference>
<dbReference type="OrthoDB" id="159632at2"/>
<gene>
    <name evidence="13" type="ORF">SAMN05216529_12028</name>
</gene>
<keyword evidence="14" id="KW-1185">Reference proteome</keyword>
<dbReference type="PROSITE" id="PS00041">
    <property type="entry name" value="HTH_ARAC_FAMILY_1"/>
    <property type="match status" value="1"/>
</dbReference>
<evidence type="ECO:0000256" key="6">
    <source>
        <dbReference type="ARBA" id="ARBA00023015"/>
    </source>
</evidence>
<feature type="domain" description="HTH araC/xylS-type" evidence="11">
    <location>
        <begin position="433"/>
        <end position="531"/>
    </location>
</feature>
<dbReference type="AlphaFoldDB" id="A0A315ZP34"/>
<dbReference type="InterPro" id="IPR018062">
    <property type="entry name" value="HTH_AraC-typ_CS"/>
</dbReference>
<keyword evidence="6" id="KW-0805">Transcription regulation</keyword>
<feature type="modified residue" description="4-aspartylphosphate" evidence="10">
    <location>
        <position position="57"/>
    </location>
</feature>
<dbReference type="SMART" id="SM00448">
    <property type="entry name" value="REC"/>
    <property type="match status" value="1"/>
</dbReference>
<dbReference type="SMART" id="SM00342">
    <property type="entry name" value="HTH_ARAC"/>
    <property type="match status" value="1"/>
</dbReference>
<dbReference type="GO" id="GO:0005737">
    <property type="term" value="C:cytoplasm"/>
    <property type="evidence" value="ECO:0007669"/>
    <property type="project" value="UniProtKB-SubCell"/>
</dbReference>
<keyword evidence="8" id="KW-0804">Transcription</keyword>
<accession>A0A315ZP34</accession>
<evidence type="ECO:0000256" key="1">
    <source>
        <dbReference type="ARBA" id="ARBA00004496"/>
    </source>
</evidence>
<keyword evidence="7 13" id="KW-0238">DNA-binding</keyword>
<protein>
    <recommendedName>
        <fullName evidence="2">Stage 0 sporulation protein A homolog</fullName>
    </recommendedName>
</protein>
<comment type="subcellular location">
    <subcellularLocation>
        <location evidence="1">Cytoplasm</location>
    </subcellularLocation>
</comment>
<dbReference type="InterPro" id="IPR009057">
    <property type="entry name" value="Homeodomain-like_sf"/>
</dbReference>
<dbReference type="Gene3D" id="1.10.10.60">
    <property type="entry name" value="Homeodomain-like"/>
    <property type="match status" value="2"/>
</dbReference>
<dbReference type="Pfam" id="PF12833">
    <property type="entry name" value="HTH_18"/>
    <property type="match status" value="1"/>
</dbReference>
<organism evidence="13 14">
    <name type="scientific">Faecalicatena contorta</name>
    <dbReference type="NCBI Taxonomy" id="39482"/>
    <lineage>
        <taxon>Bacteria</taxon>
        <taxon>Bacillati</taxon>
        <taxon>Bacillota</taxon>
        <taxon>Clostridia</taxon>
        <taxon>Lachnospirales</taxon>
        <taxon>Lachnospiraceae</taxon>
        <taxon>Faecalicatena</taxon>
    </lineage>
</organism>
<evidence type="ECO:0000256" key="10">
    <source>
        <dbReference type="PROSITE-ProRule" id="PRU00169"/>
    </source>
</evidence>
<keyword evidence="3" id="KW-0963">Cytoplasm</keyword>
<sequence length="537" mass="62117">MRKYKLLIADDEYWTREKLRHIIEWDKYNIEFMEPAENGEEVLERMAETTPDILISDINMPIVNGVELIEQVKEQYPSVITFIVSGYDDFNYVKSTMKAGAINYLLKPINRADLILAVSEAMDIINRRLAQEEVDQETRNQQLRLSSMMQDHEYSRLIDRDESGSLNNLSINLNLDTAGYGFVLLKIHNMQIAMDAYNQDINQLSYEVKKRIKAALKEEIIVFNHATKSNEFIIISKEKEAHSHRAAIVYTKILEAVFQAPITVVLNDFSYSIESFHYAYTQAISLLMTRKYVGKSEIISHDKRSREIQEQHRRKLLSEKVVNQLVIFLKAGNKARVEEVVIRSLDLEGQPSVTYLDVKQMIRQINSVLMSNMQIDIMDPADIINIESLVDEVDKYVDRLDLKRLIACERDIIDSIMVDTDAAKSDTMEGIVRQVKNYIDSHYFEELSLAVLSERFAVEPSYLSKSFKQFTKENLMVYIARKRMEQAVSYITENQLSLSEISFLVGYDDYTYFSRVFKKIVGVSPRDYKAKGGGPVE</sequence>
<evidence type="ECO:0000259" key="12">
    <source>
        <dbReference type="PROSITE" id="PS50110"/>
    </source>
</evidence>
<evidence type="ECO:0000256" key="8">
    <source>
        <dbReference type="ARBA" id="ARBA00023163"/>
    </source>
</evidence>
<dbReference type="SUPFAM" id="SSF46689">
    <property type="entry name" value="Homeodomain-like"/>
    <property type="match status" value="1"/>
</dbReference>
<reference evidence="14" key="1">
    <citation type="submission" date="2017-07" db="EMBL/GenBank/DDBJ databases">
        <authorList>
            <person name="Varghese N."/>
            <person name="Submissions S."/>
        </authorList>
    </citation>
    <scope>NUCLEOTIDE SEQUENCE [LARGE SCALE GENOMIC DNA]</scope>
    <source>
        <strain evidence="14">NLAE-zl-C134</strain>
    </source>
</reference>
<dbReference type="InterPro" id="IPR001789">
    <property type="entry name" value="Sig_transdc_resp-reg_receiver"/>
</dbReference>
<comment type="function">
    <text evidence="9">May play the central regulatory role in sporulation. It may be an element of the effector pathway responsible for the activation of sporulation genes in response to nutritional stress. Spo0A may act in concert with spo0H (a sigma factor) to control the expression of some genes that are critical to the sporulation process.</text>
</comment>
<name>A0A315ZP34_9FIRM</name>
<dbReference type="GO" id="GO:0003700">
    <property type="term" value="F:DNA-binding transcription factor activity"/>
    <property type="evidence" value="ECO:0007669"/>
    <property type="project" value="InterPro"/>
</dbReference>
<dbReference type="GO" id="GO:0000160">
    <property type="term" value="P:phosphorelay signal transduction system"/>
    <property type="evidence" value="ECO:0007669"/>
    <property type="project" value="UniProtKB-KW"/>
</dbReference>
<dbReference type="PRINTS" id="PR00032">
    <property type="entry name" value="HTHARAC"/>
</dbReference>
<dbReference type="InterPro" id="IPR011006">
    <property type="entry name" value="CheY-like_superfamily"/>
</dbReference>
<evidence type="ECO:0000256" key="3">
    <source>
        <dbReference type="ARBA" id="ARBA00022490"/>
    </source>
</evidence>
<dbReference type="PANTHER" id="PTHR42713:SF3">
    <property type="entry name" value="TRANSCRIPTIONAL REGULATORY PROTEIN HPTR"/>
    <property type="match status" value="1"/>
</dbReference>
<dbReference type="PANTHER" id="PTHR42713">
    <property type="entry name" value="HISTIDINE KINASE-RELATED"/>
    <property type="match status" value="1"/>
</dbReference>
<dbReference type="Pfam" id="PF00072">
    <property type="entry name" value="Response_reg"/>
    <property type="match status" value="1"/>
</dbReference>
<dbReference type="InterPro" id="IPR018060">
    <property type="entry name" value="HTH_AraC"/>
</dbReference>
<keyword evidence="5" id="KW-0902">Two-component regulatory system</keyword>
<dbReference type="InterPro" id="IPR051552">
    <property type="entry name" value="HptR"/>
</dbReference>
<dbReference type="RefSeq" id="WP_109714412.1">
    <property type="nucleotide sequence ID" value="NZ_QGDS01000020.1"/>
</dbReference>
<evidence type="ECO:0000256" key="2">
    <source>
        <dbReference type="ARBA" id="ARBA00018672"/>
    </source>
</evidence>
<dbReference type="GO" id="GO:0043565">
    <property type="term" value="F:sequence-specific DNA binding"/>
    <property type="evidence" value="ECO:0007669"/>
    <property type="project" value="InterPro"/>
</dbReference>
<proteinExistence type="predicted"/>
<dbReference type="PROSITE" id="PS50110">
    <property type="entry name" value="RESPONSE_REGULATORY"/>
    <property type="match status" value="1"/>
</dbReference>
<keyword evidence="4 10" id="KW-0597">Phosphoprotein</keyword>
<dbReference type="InterPro" id="IPR020449">
    <property type="entry name" value="Tscrpt_reg_AraC-type_HTH"/>
</dbReference>
<evidence type="ECO:0000313" key="14">
    <source>
        <dbReference type="Proteomes" id="UP000254051"/>
    </source>
</evidence>
<feature type="domain" description="Response regulatory" evidence="12">
    <location>
        <begin position="5"/>
        <end position="122"/>
    </location>
</feature>
<evidence type="ECO:0000256" key="9">
    <source>
        <dbReference type="ARBA" id="ARBA00024867"/>
    </source>
</evidence>
<evidence type="ECO:0000259" key="11">
    <source>
        <dbReference type="PROSITE" id="PS01124"/>
    </source>
</evidence>
<dbReference type="PROSITE" id="PS01124">
    <property type="entry name" value="HTH_ARAC_FAMILY_2"/>
    <property type="match status" value="1"/>
</dbReference>
<dbReference type="SUPFAM" id="SSF52172">
    <property type="entry name" value="CheY-like"/>
    <property type="match status" value="1"/>
</dbReference>
<evidence type="ECO:0000256" key="5">
    <source>
        <dbReference type="ARBA" id="ARBA00023012"/>
    </source>
</evidence>
<dbReference type="EMBL" id="UHJJ01000020">
    <property type="protein sequence ID" value="SUQ16045.1"/>
    <property type="molecule type" value="Genomic_DNA"/>
</dbReference>
<dbReference type="CDD" id="cd17536">
    <property type="entry name" value="REC_YesN-like"/>
    <property type="match status" value="1"/>
</dbReference>
<evidence type="ECO:0000256" key="4">
    <source>
        <dbReference type="ARBA" id="ARBA00022553"/>
    </source>
</evidence>
<evidence type="ECO:0000256" key="7">
    <source>
        <dbReference type="ARBA" id="ARBA00023125"/>
    </source>
</evidence>